<gene>
    <name evidence="2" type="primary">LOC123062126</name>
</gene>
<accession>A0A3B5Y4E9</accession>
<reference evidence="2" key="2">
    <citation type="submission" date="2018-10" db="UniProtKB">
        <authorList>
            <consortium name="EnsemblPlants"/>
        </authorList>
    </citation>
    <scope>IDENTIFICATION</scope>
</reference>
<name>A0A3B5Y4E9_WHEAT</name>
<feature type="transmembrane region" description="Helical" evidence="1">
    <location>
        <begin position="379"/>
        <end position="402"/>
    </location>
</feature>
<sequence>MYSPGGEDDGLYGEHGCEQDEPVSVTSRLSVKQVVTVVQSFGEYKRWLVSEIGFGGMLKLPLIAKIDLKLSLWVMRKVEVVSRMIVIDKDRKLLFTPEDFHKVFGVPCGNRDVRGRDGDISIRSVEFIKDIIGMNRSAAHSLKAAEIFLYRDINESSTKMEDCFQIAFVIFVLGYVIAPSMKHDYMTIDFWGAVANPELIGQFNWCQYAMDKLMGAVIKLKHDDEERAMTINLFGCHFFFQCFDAKRLREMIIMAYCAKNGAVSYVPAALRPADDVCYKRVLHVSDAVGGADIDVQKDNPSCSRPVFNIGGVNPPLSAISNRASISKTSVEGSKSAHVVMPDPRSVGPIEFSSYVRQSCQDDPICILYSFSTYFSVQKIFLFVHPFYILFLCSVSAGVELIAE</sequence>
<keyword evidence="1" id="KW-1133">Transmembrane helix</keyword>
<reference evidence="2" key="1">
    <citation type="submission" date="2018-08" db="EMBL/GenBank/DDBJ databases">
        <authorList>
            <person name="Rossello M."/>
        </authorList>
    </citation>
    <scope>NUCLEOTIDE SEQUENCE [LARGE SCALE GENOMIC DNA]</scope>
    <source>
        <strain evidence="2">cv. Chinese Spring</strain>
    </source>
</reference>
<dbReference type="Gramene" id="TraesCS1A02G328400.2">
    <property type="protein sequence ID" value="TraesCS1A02G328400.2"/>
    <property type="gene ID" value="TraesCS1A02G328400"/>
</dbReference>
<dbReference type="PANTHER" id="PTHR34835">
    <property type="entry name" value="OS07G0283600 PROTEIN-RELATED"/>
    <property type="match status" value="1"/>
</dbReference>
<protein>
    <submittedName>
        <fullName evidence="2">Uncharacterized protein</fullName>
    </submittedName>
</protein>
<dbReference type="Proteomes" id="UP000019116">
    <property type="component" value="Chromosome 1A"/>
</dbReference>
<keyword evidence="1" id="KW-0472">Membrane</keyword>
<proteinExistence type="predicted"/>
<dbReference type="PANTHER" id="PTHR34835:SF68">
    <property type="entry name" value="UBIQUITIN-LIKE PROTEASE FAMILY PROFILE DOMAIN-CONTAINING PROTEIN"/>
    <property type="match status" value="1"/>
</dbReference>
<evidence type="ECO:0000313" key="2">
    <source>
        <dbReference type="EnsemblPlants" id="TraesCS1A02G328400.2"/>
    </source>
</evidence>
<dbReference type="EnsemblPlants" id="TraesCS1A02G328400.2">
    <property type="protein sequence ID" value="TraesCS1A02G328400.2"/>
    <property type="gene ID" value="TraesCS1A02G328400"/>
</dbReference>
<dbReference type="AlphaFoldDB" id="A0A3B5Y4E9"/>
<keyword evidence="3" id="KW-1185">Reference proteome</keyword>
<evidence type="ECO:0000256" key="1">
    <source>
        <dbReference type="SAM" id="Phobius"/>
    </source>
</evidence>
<dbReference type="Gramene" id="TraesCS1A03G0813100.2">
    <property type="protein sequence ID" value="TraesCS1A03G0813100.2.CDS"/>
    <property type="gene ID" value="TraesCS1A03G0813100"/>
</dbReference>
<evidence type="ECO:0000313" key="3">
    <source>
        <dbReference type="Proteomes" id="UP000019116"/>
    </source>
</evidence>
<organism evidence="2">
    <name type="scientific">Triticum aestivum</name>
    <name type="common">Wheat</name>
    <dbReference type="NCBI Taxonomy" id="4565"/>
    <lineage>
        <taxon>Eukaryota</taxon>
        <taxon>Viridiplantae</taxon>
        <taxon>Streptophyta</taxon>
        <taxon>Embryophyta</taxon>
        <taxon>Tracheophyta</taxon>
        <taxon>Spermatophyta</taxon>
        <taxon>Magnoliopsida</taxon>
        <taxon>Liliopsida</taxon>
        <taxon>Poales</taxon>
        <taxon>Poaceae</taxon>
        <taxon>BOP clade</taxon>
        <taxon>Pooideae</taxon>
        <taxon>Triticodae</taxon>
        <taxon>Triticeae</taxon>
        <taxon>Triticinae</taxon>
        <taxon>Triticum</taxon>
    </lineage>
</organism>
<keyword evidence="1" id="KW-0812">Transmembrane</keyword>